<organism evidence="18 19">
    <name type="scientific">Fructobacillus parabroussonetiae</name>
    <dbReference type="NCBI Taxonomy" id="2713174"/>
    <lineage>
        <taxon>Bacteria</taxon>
        <taxon>Bacillati</taxon>
        <taxon>Bacillota</taxon>
        <taxon>Bacilli</taxon>
        <taxon>Lactobacillales</taxon>
        <taxon>Lactobacillaceae</taxon>
        <taxon>Fructobacillus</taxon>
    </lineage>
</organism>
<dbReference type="SUPFAM" id="SSF75217">
    <property type="entry name" value="alpha/beta knot"/>
    <property type="match status" value="1"/>
</dbReference>
<dbReference type="EMBL" id="JAAMFL010000006">
    <property type="protein sequence ID" value="MBS9337596.1"/>
    <property type="molecule type" value="Genomic_DNA"/>
</dbReference>
<comment type="subunit">
    <text evidence="4 15 16">Homodimer.</text>
</comment>
<name>A0ABS5QWK1_9LACO</name>
<dbReference type="GO" id="GO:0052906">
    <property type="term" value="F:tRNA (guanine(37)-N1)-methyltransferase activity"/>
    <property type="evidence" value="ECO:0007669"/>
    <property type="project" value="UniProtKB-EC"/>
</dbReference>
<gene>
    <name evidence="15 18" type="primary">trmD</name>
    <name evidence="18" type="ORF">G6R30_03870</name>
</gene>
<keyword evidence="19" id="KW-1185">Reference proteome</keyword>
<evidence type="ECO:0000256" key="15">
    <source>
        <dbReference type="HAMAP-Rule" id="MF_00605"/>
    </source>
</evidence>
<comment type="function">
    <text evidence="1 15 16">Specifically methylates guanosine-37 in various tRNAs.</text>
</comment>
<feature type="binding site" evidence="15">
    <location>
        <position position="114"/>
    </location>
    <ligand>
        <name>S-adenosyl-L-methionine</name>
        <dbReference type="ChEBI" id="CHEBI:59789"/>
    </ligand>
</feature>
<feature type="domain" description="tRNA methyltransferase TRMD/TRM10-type" evidence="17">
    <location>
        <begin position="1"/>
        <end position="225"/>
    </location>
</feature>
<evidence type="ECO:0000256" key="1">
    <source>
        <dbReference type="ARBA" id="ARBA00002634"/>
    </source>
</evidence>
<evidence type="ECO:0000256" key="4">
    <source>
        <dbReference type="ARBA" id="ARBA00011738"/>
    </source>
</evidence>
<comment type="subcellular location">
    <subcellularLocation>
        <location evidence="2 15 16">Cytoplasm</location>
    </subcellularLocation>
</comment>
<evidence type="ECO:0000259" key="17">
    <source>
        <dbReference type="Pfam" id="PF01746"/>
    </source>
</evidence>
<dbReference type="PIRSF" id="PIRSF000386">
    <property type="entry name" value="tRNA_mtase"/>
    <property type="match status" value="1"/>
</dbReference>
<accession>A0ABS5QWK1</accession>
<evidence type="ECO:0000313" key="19">
    <source>
        <dbReference type="Proteomes" id="UP001519503"/>
    </source>
</evidence>
<protein>
    <recommendedName>
        <fullName evidence="6 15">tRNA (guanine-N(1)-)-methyltransferase</fullName>
        <ecNumber evidence="5 15">2.1.1.228</ecNumber>
    </recommendedName>
    <alternativeName>
        <fullName evidence="12 15">M1G-methyltransferase</fullName>
    </alternativeName>
    <alternativeName>
        <fullName evidence="13 15">tRNA [GM37] methyltransferase</fullName>
    </alternativeName>
</protein>
<dbReference type="InterPro" id="IPR016009">
    <property type="entry name" value="tRNA_MeTrfase_TRMD/TRM10"/>
</dbReference>
<dbReference type="InterPro" id="IPR029026">
    <property type="entry name" value="tRNA_m1G_MTases_N"/>
</dbReference>
<proteinExistence type="inferred from homology"/>
<evidence type="ECO:0000256" key="8">
    <source>
        <dbReference type="ARBA" id="ARBA00022603"/>
    </source>
</evidence>
<keyword evidence="7 15" id="KW-0963">Cytoplasm</keyword>
<evidence type="ECO:0000256" key="10">
    <source>
        <dbReference type="ARBA" id="ARBA00022691"/>
    </source>
</evidence>
<dbReference type="HAMAP" id="MF_00605">
    <property type="entry name" value="TrmD"/>
    <property type="match status" value="1"/>
</dbReference>
<comment type="caution">
    <text evidence="18">The sequence shown here is derived from an EMBL/GenBank/DDBJ whole genome shotgun (WGS) entry which is preliminary data.</text>
</comment>
<keyword evidence="11 15" id="KW-0819">tRNA processing</keyword>
<dbReference type="PANTHER" id="PTHR46417:SF1">
    <property type="entry name" value="TRNA (GUANINE-N(1)-)-METHYLTRANSFERASE"/>
    <property type="match status" value="1"/>
</dbReference>
<feature type="binding site" evidence="15">
    <location>
        <begin position="133"/>
        <end position="138"/>
    </location>
    <ligand>
        <name>S-adenosyl-L-methionine</name>
        <dbReference type="ChEBI" id="CHEBI:59789"/>
    </ligand>
</feature>
<evidence type="ECO:0000256" key="5">
    <source>
        <dbReference type="ARBA" id="ARBA00012807"/>
    </source>
</evidence>
<dbReference type="Gene3D" id="3.40.1280.10">
    <property type="match status" value="1"/>
</dbReference>
<evidence type="ECO:0000256" key="3">
    <source>
        <dbReference type="ARBA" id="ARBA00007630"/>
    </source>
</evidence>
<dbReference type="RefSeq" id="WP_213821650.1">
    <property type="nucleotide sequence ID" value="NZ_JAAMFL010000006.1"/>
</dbReference>
<evidence type="ECO:0000256" key="9">
    <source>
        <dbReference type="ARBA" id="ARBA00022679"/>
    </source>
</evidence>
<dbReference type="InterPro" id="IPR023148">
    <property type="entry name" value="tRNA_m1G_MeTrfase_C_sf"/>
</dbReference>
<evidence type="ECO:0000256" key="12">
    <source>
        <dbReference type="ARBA" id="ARBA00029736"/>
    </source>
</evidence>
<dbReference type="CDD" id="cd18080">
    <property type="entry name" value="TrmD-like"/>
    <property type="match status" value="1"/>
</dbReference>
<comment type="similarity">
    <text evidence="3 15 16">Belongs to the RNA methyltransferase TrmD family.</text>
</comment>
<evidence type="ECO:0000256" key="14">
    <source>
        <dbReference type="ARBA" id="ARBA00047783"/>
    </source>
</evidence>
<dbReference type="NCBIfam" id="NF000648">
    <property type="entry name" value="PRK00026.1"/>
    <property type="match status" value="1"/>
</dbReference>
<evidence type="ECO:0000256" key="2">
    <source>
        <dbReference type="ARBA" id="ARBA00004496"/>
    </source>
</evidence>
<comment type="catalytic activity">
    <reaction evidence="14 15 16">
        <text>guanosine(37) in tRNA + S-adenosyl-L-methionine = N(1)-methylguanosine(37) in tRNA + S-adenosyl-L-homocysteine + H(+)</text>
        <dbReference type="Rhea" id="RHEA:36899"/>
        <dbReference type="Rhea" id="RHEA-COMP:10145"/>
        <dbReference type="Rhea" id="RHEA-COMP:10147"/>
        <dbReference type="ChEBI" id="CHEBI:15378"/>
        <dbReference type="ChEBI" id="CHEBI:57856"/>
        <dbReference type="ChEBI" id="CHEBI:59789"/>
        <dbReference type="ChEBI" id="CHEBI:73542"/>
        <dbReference type="ChEBI" id="CHEBI:74269"/>
        <dbReference type="EC" id="2.1.1.228"/>
    </reaction>
</comment>
<evidence type="ECO:0000256" key="13">
    <source>
        <dbReference type="ARBA" id="ARBA00033392"/>
    </source>
</evidence>
<evidence type="ECO:0000256" key="16">
    <source>
        <dbReference type="RuleBase" id="RU003464"/>
    </source>
</evidence>
<dbReference type="PANTHER" id="PTHR46417">
    <property type="entry name" value="TRNA (GUANINE-N(1)-)-METHYLTRANSFERASE"/>
    <property type="match status" value="1"/>
</dbReference>
<dbReference type="EC" id="2.1.1.228" evidence="5 15"/>
<evidence type="ECO:0000256" key="11">
    <source>
        <dbReference type="ARBA" id="ARBA00022694"/>
    </source>
</evidence>
<evidence type="ECO:0000256" key="6">
    <source>
        <dbReference type="ARBA" id="ARBA00014679"/>
    </source>
</evidence>
<evidence type="ECO:0000256" key="7">
    <source>
        <dbReference type="ARBA" id="ARBA00022490"/>
    </source>
</evidence>
<evidence type="ECO:0000313" key="18">
    <source>
        <dbReference type="EMBL" id="MBS9337596.1"/>
    </source>
</evidence>
<dbReference type="InterPro" id="IPR002649">
    <property type="entry name" value="tRNA_m1G_MeTrfase_TrmD"/>
</dbReference>
<reference evidence="18 19" key="1">
    <citation type="submission" date="2020-02" db="EMBL/GenBank/DDBJ databases">
        <title>Fructobacillus sp. isolated from paper mulberry of Taiwan.</title>
        <authorList>
            <person name="Lin S.-T."/>
        </authorList>
    </citation>
    <scope>NUCLEOTIDE SEQUENCE [LARGE SCALE GENOMIC DNA]</scope>
    <source>
        <strain evidence="18 19">S1-1</strain>
    </source>
</reference>
<dbReference type="Pfam" id="PF01746">
    <property type="entry name" value="tRNA_m1G_MT"/>
    <property type="match status" value="1"/>
</dbReference>
<dbReference type="GO" id="GO:0032259">
    <property type="term" value="P:methylation"/>
    <property type="evidence" value="ECO:0007669"/>
    <property type="project" value="UniProtKB-KW"/>
</dbReference>
<keyword evidence="10 15" id="KW-0949">S-adenosyl-L-methionine</keyword>
<sequence>MKIDVLSLFPKMFAPMQESIIGKAIERGSLSFNVTDFRDYTTNKHNNVDDYPFGGGAGMLLTAQPIFDAIAAIKEKDAAGSAGHVVLLDPAGKKFDHQDAERLASYDHLTFVCGHYEGYDERIKTLVDEEISLGDYVLTGGELGAMVMIDATVRFLPDVLGNAESATGDSFQDGLLEYPQYTRPADFRGMVVPEVLTSGNHQKIAEWRLKESLKKTYLRRPDLLEGRSFTKEERDLLDDIKTELNEE</sequence>
<keyword evidence="9 15" id="KW-0808">Transferase</keyword>
<keyword evidence="8 15" id="KW-0489">Methyltransferase</keyword>
<dbReference type="NCBIfam" id="TIGR00088">
    <property type="entry name" value="trmD"/>
    <property type="match status" value="1"/>
</dbReference>
<dbReference type="InterPro" id="IPR029028">
    <property type="entry name" value="Alpha/beta_knot_MTases"/>
</dbReference>
<dbReference type="Proteomes" id="UP001519503">
    <property type="component" value="Unassembled WGS sequence"/>
</dbReference>
<dbReference type="Gene3D" id="1.10.1270.20">
    <property type="entry name" value="tRNA(m1g37)methyltransferase, domain 2"/>
    <property type="match status" value="1"/>
</dbReference>